<feature type="non-terminal residue" evidence="1">
    <location>
        <position position="1"/>
    </location>
</feature>
<evidence type="ECO:0000313" key="1">
    <source>
        <dbReference type="EMBL" id="KGJ90620.1"/>
    </source>
</evidence>
<dbReference type="RefSeq" id="WP_197061231.1">
    <property type="nucleotide sequence ID" value="NZ_JQEC01000046.1"/>
</dbReference>
<sequence>SPVMALECENYSVKHLQIQKTTVLVKFNSLEGAETGWKLVGYHAHEGTKEMYSALLSSQMSSKNITFRVSASDSSCTVQNISSSLEMVKTL</sequence>
<name>A0A099KK67_COLPS</name>
<gene>
    <name evidence="1" type="ORF">GAB14E_3620</name>
</gene>
<dbReference type="AlphaFoldDB" id="A0A099KK67"/>
<dbReference type="EMBL" id="JQEC01000046">
    <property type="protein sequence ID" value="KGJ90620.1"/>
    <property type="molecule type" value="Genomic_DNA"/>
</dbReference>
<organism evidence="1 2">
    <name type="scientific">Colwellia psychrerythraea</name>
    <name type="common">Vibrio psychroerythus</name>
    <dbReference type="NCBI Taxonomy" id="28229"/>
    <lineage>
        <taxon>Bacteria</taxon>
        <taxon>Pseudomonadati</taxon>
        <taxon>Pseudomonadota</taxon>
        <taxon>Gammaproteobacteria</taxon>
        <taxon>Alteromonadales</taxon>
        <taxon>Colwelliaceae</taxon>
        <taxon>Colwellia</taxon>
    </lineage>
</organism>
<comment type="caution">
    <text evidence="1">The sequence shown here is derived from an EMBL/GenBank/DDBJ whole genome shotgun (WGS) entry which is preliminary data.</text>
</comment>
<protein>
    <submittedName>
        <fullName evidence="1">Uncharacterized protein</fullName>
    </submittedName>
</protein>
<evidence type="ECO:0000313" key="2">
    <source>
        <dbReference type="Proteomes" id="UP000029868"/>
    </source>
</evidence>
<proteinExistence type="predicted"/>
<accession>A0A099KK67</accession>
<reference evidence="1 2" key="1">
    <citation type="submission" date="2014-08" db="EMBL/GenBank/DDBJ databases">
        <title>Genomic and Phenotypic Diversity of Colwellia psychrerythraea strains from Disparate Marine Basins.</title>
        <authorList>
            <person name="Techtmann S.M."/>
            <person name="Stelling S.C."/>
            <person name="Utturkar S.M."/>
            <person name="Alshibli N."/>
            <person name="Harris A."/>
            <person name="Brown S.D."/>
            <person name="Hazen T.C."/>
        </authorList>
    </citation>
    <scope>NUCLEOTIDE SEQUENCE [LARGE SCALE GENOMIC DNA]</scope>
    <source>
        <strain evidence="1 2">GAB14E</strain>
    </source>
</reference>
<dbReference type="Proteomes" id="UP000029868">
    <property type="component" value="Unassembled WGS sequence"/>
</dbReference>